<evidence type="ECO:0000256" key="1">
    <source>
        <dbReference type="ARBA" id="ARBA00004123"/>
    </source>
</evidence>
<proteinExistence type="inferred from homology"/>
<dbReference type="AlphaFoldDB" id="A0A9P6B335"/>
<keyword evidence="5" id="KW-0963">Cytoplasm</keyword>
<dbReference type="GO" id="GO:0005737">
    <property type="term" value="C:cytoplasm"/>
    <property type="evidence" value="ECO:0007669"/>
    <property type="project" value="UniProtKB-SubCell"/>
</dbReference>
<protein>
    <recommendedName>
        <fullName evidence="4">Protein HRI1</fullName>
    </recommendedName>
</protein>
<keyword evidence="6" id="KW-0539">Nucleus</keyword>
<evidence type="ECO:0000313" key="7">
    <source>
        <dbReference type="EMBL" id="KAF9516060.1"/>
    </source>
</evidence>
<comment type="caution">
    <text evidence="7">The sequence shown here is derived from an EMBL/GenBank/DDBJ whole genome shotgun (WGS) entry which is preliminary data.</text>
</comment>
<dbReference type="OrthoDB" id="4045395at2759"/>
<dbReference type="InterPro" id="IPR031818">
    <property type="entry name" value="Hri1"/>
</dbReference>
<dbReference type="Pfam" id="PF16815">
    <property type="entry name" value="HRI1"/>
    <property type="match status" value="1"/>
</dbReference>
<name>A0A9P6B335_9AGAM</name>
<dbReference type="Proteomes" id="UP000886523">
    <property type="component" value="Unassembled WGS sequence"/>
</dbReference>
<reference evidence="7" key="1">
    <citation type="journal article" date="2020" name="Nat. Commun.">
        <title>Large-scale genome sequencing of mycorrhizal fungi provides insights into the early evolution of symbiotic traits.</title>
        <authorList>
            <person name="Miyauchi S."/>
            <person name="Kiss E."/>
            <person name="Kuo A."/>
            <person name="Drula E."/>
            <person name="Kohler A."/>
            <person name="Sanchez-Garcia M."/>
            <person name="Morin E."/>
            <person name="Andreopoulos B."/>
            <person name="Barry K.W."/>
            <person name="Bonito G."/>
            <person name="Buee M."/>
            <person name="Carver A."/>
            <person name="Chen C."/>
            <person name="Cichocki N."/>
            <person name="Clum A."/>
            <person name="Culley D."/>
            <person name="Crous P.W."/>
            <person name="Fauchery L."/>
            <person name="Girlanda M."/>
            <person name="Hayes R.D."/>
            <person name="Keri Z."/>
            <person name="LaButti K."/>
            <person name="Lipzen A."/>
            <person name="Lombard V."/>
            <person name="Magnuson J."/>
            <person name="Maillard F."/>
            <person name="Murat C."/>
            <person name="Nolan M."/>
            <person name="Ohm R.A."/>
            <person name="Pangilinan J."/>
            <person name="Pereira M.F."/>
            <person name="Perotto S."/>
            <person name="Peter M."/>
            <person name="Pfister S."/>
            <person name="Riley R."/>
            <person name="Sitrit Y."/>
            <person name="Stielow J.B."/>
            <person name="Szollosi G."/>
            <person name="Zifcakova L."/>
            <person name="Stursova M."/>
            <person name="Spatafora J.W."/>
            <person name="Tedersoo L."/>
            <person name="Vaario L.M."/>
            <person name="Yamada A."/>
            <person name="Yan M."/>
            <person name="Wang P."/>
            <person name="Xu J."/>
            <person name="Bruns T."/>
            <person name="Baldrian P."/>
            <person name="Vilgalys R."/>
            <person name="Dunand C."/>
            <person name="Henrissat B."/>
            <person name="Grigoriev I.V."/>
            <person name="Hibbett D."/>
            <person name="Nagy L.G."/>
            <person name="Martin F.M."/>
        </authorList>
    </citation>
    <scope>NUCLEOTIDE SEQUENCE</scope>
    <source>
        <strain evidence="7">UP504</strain>
    </source>
</reference>
<dbReference type="InterPro" id="IPR038744">
    <property type="entry name" value="Hri1_N"/>
</dbReference>
<accession>A0A9P6B335</accession>
<dbReference type="CDD" id="cd11692">
    <property type="entry name" value="HRI1_N_like"/>
    <property type="match status" value="1"/>
</dbReference>
<keyword evidence="8" id="KW-1185">Reference proteome</keyword>
<evidence type="ECO:0000313" key="8">
    <source>
        <dbReference type="Proteomes" id="UP000886523"/>
    </source>
</evidence>
<sequence length="215" mass="23895">MRPAVVSRRVSIRWIPDPPSEPTLTLVLTSPAGHYVDIRPLIEGGSIQWAFAGTCTHEIVEGVSTGTWTHEIDSQVDSIYQDSGHFTDLPNGDSLETGRMKDDEGVERDYEEVWHDEDAQPADCYVLKMEDEHGVGYFIRTGVHAQGIIKTKEKKISVIRWDAQGGPWRVVLQSGSQVDWFPAPEALPVLRSGEVYFVGGNGGHAWNVVEHTTQT</sequence>
<evidence type="ECO:0000256" key="6">
    <source>
        <dbReference type="ARBA" id="ARBA00023242"/>
    </source>
</evidence>
<dbReference type="InterPro" id="IPR043047">
    <property type="entry name" value="Hri1_N_sf"/>
</dbReference>
<dbReference type="Gene3D" id="2.40.128.320">
    <property type="entry name" value="Protein HRI1, N-terminal domain"/>
    <property type="match status" value="1"/>
</dbReference>
<evidence type="ECO:0000256" key="5">
    <source>
        <dbReference type="ARBA" id="ARBA00022490"/>
    </source>
</evidence>
<gene>
    <name evidence="7" type="ORF">BS47DRAFT_1341400</name>
</gene>
<organism evidence="7 8">
    <name type="scientific">Hydnum rufescens UP504</name>
    <dbReference type="NCBI Taxonomy" id="1448309"/>
    <lineage>
        <taxon>Eukaryota</taxon>
        <taxon>Fungi</taxon>
        <taxon>Dikarya</taxon>
        <taxon>Basidiomycota</taxon>
        <taxon>Agaricomycotina</taxon>
        <taxon>Agaricomycetes</taxon>
        <taxon>Cantharellales</taxon>
        <taxon>Hydnaceae</taxon>
        <taxon>Hydnum</taxon>
    </lineage>
</organism>
<evidence type="ECO:0000256" key="3">
    <source>
        <dbReference type="ARBA" id="ARBA00005229"/>
    </source>
</evidence>
<comment type="subcellular location">
    <subcellularLocation>
        <location evidence="2">Cytoplasm</location>
    </subcellularLocation>
    <subcellularLocation>
        <location evidence="1">Nucleus</location>
    </subcellularLocation>
</comment>
<dbReference type="EMBL" id="MU128944">
    <property type="protein sequence ID" value="KAF9516060.1"/>
    <property type="molecule type" value="Genomic_DNA"/>
</dbReference>
<comment type="similarity">
    <text evidence="3">Belongs to the HRI1 family.</text>
</comment>
<evidence type="ECO:0000256" key="2">
    <source>
        <dbReference type="ARBA" id="ARBA00004496"/>
    </source>
</evidence>
<dbReference type="GO" id="GO:0005634">
    <property type="term" value="C:nucleus"/>
    <property type="evidence" value="ECO:0007669"/>
    <property type="project" value="UniProtKB-SubCell"/>
</dbReference>
<evidence type="ECO:0000256" key="4">
    <source>
        <dbReference type="ARBA" id="ARBA00017063"/>
    </source>
</evidence>